<name>A0ABS7MHW5_9ACTN</name>
<dbReference type="InterPro" id="IPR013191">
    <property type="entry name" value="GH98_central"/>
</dbReference>
<gene>
    <name evidence="2" type="ORF">K6V98_00785</name>
</gene>
<protein>
    <recommendedName>
        <fullName evidence="1">Glycosyl hydrolase family 98 central domain-containing protein</fullName>
    </recommendedName>
</protein>
<feature type="domain" description="Glycosyl hydrolase family 98 central" evidence="1">
    <location>
        <begin position="12"/>
        <end position="272"/>
    </location>
</feature>
<accession>A0ABS7MHW5</accession>
<dbReference type="Pfam" id="PF08306">
    <property type="entry name" value="Glyco_hydro_98M"/>
    <property type="match status" value="1"/>
</dbReference>
<sequence length="272" mass="31449">MSLAPRYVWAEEPEMRTTINNESPLLLSAVYGDSTDGLWWGNTLEGAWRAIPDDVKPYSAIELHPAKVCKPTSCTPRDTPELRSWYISMLDTAQRHNILVFLVIMSAGERNTVPAQWLEEQFQKYSVLKGVLNIENYWIYNDDIATHSAQYLKVCARYGGHFIWHDHQNWFWQRVMGNKAFHDAAKKYSKNLVIATKNTPICDDASTDSIVSGLWLSGYCDNWGASTDTWKWWEKGYTDVFESRGTRQRDMRSYASEPETMIAMEMMNVYTN</sequence>
<keyword evidence="3" id="KW-1185">Reference proteome</keyword>
<organism evidence="2 3">
    <name type="scientific">Collinsella ureilytica</name>
    <dbReference type="NCBI Taxonomy" id="2869515"/>
    <lineage>
        <taxon>Bacteria</taxon>
        <taxon>Bacillati</taxon>
        <taxon>Actinomycetota</taxon>
        <taxon>Coriobacteriia</taxon>
        <taxon>Coriobacteriales</taxon>
        <taxon>Coriobacteriaceae</taxon>
        <taxon>Collinsella</taxon>
    </lineage>
</organism>
<evidence type="ECO:0000313" key="3">
    <source>
        <dbReference type="Proteomes" id="UP000700908"/>
    </source>
</evidence>
<comment type="caution">
    <text evidence="2">The sequence shown here is derived from an EMBL/GenBank/DDBJ whole genome shotgun (WGS) entry which is preliminary data.</text>
</comment>
<reference evidence="2 3" key="1">
    <citation type="submission" date="2021-08" db="EMBL/GenBank/DDBJ databases">
        <title>Collinsella faecalis sp. nov. isolated from swine faeces.</title>
        <authorList>
            <person name="Oh B.S."/>
            <person name="Lee J.H."/>
        </authorList>
    </citation>
    <scope>NUCLEOTIDE SEQUENCE [LARGE SCALE GENOMIC DNA]</scope>
    <source>
        <strain evidence="2 3">AGMB00827</strain>
    </source>
</reference>
<dbReference type="SUPFAM" id="SSF51445">
    <property type="entry name" value="(Trans)glycosidases"/>
    <property type="match status" value="1"/>
</dbReference>
<dbReference type="Gene3D" id="3.20.20.80">
    <property type="entry name" value="Glycosidases"/>
    <property type="match status" value="1"/>
</dbReference>
<dbReference type="EMBL" id="JAIMFO010000004">
    <property type="protein sequence ID" value="MBY4796903.1"/>
    <property type="molecule type" value="Genomic_DNA"/>
</dbReference>
<evidence type="ECO:0000259" key="1">
    <source>
        <dbReference type="Pfam" id="PF08306"/>
    </source>
</evidence>
<dbReference type="InterPro" id="IPR017853">
    <property type="entry name" value="GH"/>
</dbReference>
<evidence type="ECO:0000313" key="2">
    <source>
        <dbReference type="EMBL" id="MBY4796903.1"/>
    </source>
</evidence>
<dbReference type="Proteomes" id="UP000700908">
    <property type="component" value="Unassembled WGS sequence"/>
</dbReference>
<proteinExistence type="predicted"/>